<dbReference type="AlphaFoldDB" id="A0A9D4BHS8"/>
<proteinExistence type="predicted"/>
<keyword evidence="3" id="KW-1185">Reference proteome</keyword>
<evidence type="ECO:0000313" key="3">
    <source>
        <dbReference type="Proteomes" id="UP000828390"/>
    </source>
</evidence>
<feature type="non-terminal residue" evidence="2">
    <location>
        <position position="137"/>
    </location>
</feature>
<evidence type="ECO:0000313" key="2">
    <source>
        <dbReference type="EMBL" id="KAH3703710.1"/>
    </source>
</evidence>
<evidence type="ECO:0000256" key="1">
    <source>
        <dbReference type="SAM" id="MobiDB-lite"/>
    </source>
</evidence>
<name>A0A9D4BHS8_DREPO</name>
<organism evidence="2 3">
    <name type="scientific">Dreissena polymorpha</name>
    <name type="common">Zebra mussel</name>
    <name type="synonym">Mytilus polymorpha</name>
    <dbReference type="NCBI Taxonomy" id="45954"/>
    <lineage>
        <taxon>Eukaryota</taxon>
        <taxon>Metazoa</taxon>
        <taxon>Spiralia</taxon>
        <taxon>Lophotrochozoa</taxon>
        <taxon>Mollusca</taxon>
        <taxon>Bivalvia</taxon>
        <taxon>Autobranchia</taxon>
        <taxon>Heteroconchia</taxon>
        <taxon>Euheterodonta</taxon>
        <taxon>Imparidentia</taxon>
        <taxon>Neoheterodontei</taxon>
        <taxon>Myida</taxon>
        <taxon>Dreissenoidea</taxon>
        <taxon>Dreissenidae</taxon>
        <taxon>Dreissena</taxon>
    </lineage>
</organism>
<feature type="region of interest" description="Disordered" evidence="1">
    <location>
        <begin position="98"/>
        <end position="122"/>
    </location>
</feature>
<sequence>QEFFSDIDVTRFMQEALRRYLKRRDHLKKHAVNEEGFRNQALEGIEALNKKVDGLETKANHEEEFRKTMITRNSQAAKREEEFRGLIRRLQAQLNTMQESIDSLHRKKTDSEHKADEKTEPLCKHDTLRVKSIETSL</sequence>
<reference evidence="2" key="1">
    <citation type="journal article" date="2019" name="bioRxiv">
        <title>The Genome of the Zebra Mussel, Dreissena polymorpha: A Resource for Invasive Species Research.</title>
        <authorList>
            <person name="McCartney M.A."/>
            <person name="Auch B."/>
            <person name="Kono T."/>
            <person name="Mallez S."/>
            <person name="Zhang Y."/>
            <person name="Obille A."/>
            <person name="Becker A."/>
            <person name="Abrahante J.E."/>
            <person name="Garbe J."/>
            <person name="Badalamenti J.P."/>
            <person name="Herman A."/>
            <person name="Mangelson H."/>
            <person name="Liachko I."/>
            <person name="Sullivan S."/>
            <person name="Sone E.D."/>
            <person name="Koren S."/>
            <person name="Silverstein K.A.T."/>
            <person name="Beckman K.B."/>
            <person name="Gohl D.M."/>
        </authorList>
    </citation>
    <scope>NUCLEOTIDE SEQUENCE</scope>
    <source>
        <strain evidence="2">Duluth1</strain>
        <tissue evidence="2">Whole animal</tissue>
    </source>
</reference>
<protein>
    <submittedName>
        <fullName evidence="2">Uncharacterized protein</fullName>
    </submittedName>
</protein>
<dbReference type="Proteomes" id="UP000828390">
    <property type="component" value="Unassembled WGS sequence"/>
</dbReference>
<gene>
    <name evidence="2" type="ORF">DPMN_078753</name>
</gene>
<comment type="caution">
    <text evidence="2">The sequence shown here is derived from an EMBL/GenBank/DDBJ whole genome shotgun (WGS) entry which is preliminary data.</text>
</comment>
<feature type="compositionally biased region" description="Basic and acidic residues" evidence="1">
    <location>
        <begin position="109"/>
        <end position="122"/>
    </location>
</feature>
<accession>A0A9D4BHS8</accession>
<dbReference type="EMBL" id="JAIWYP010000015">
    <property type="protein sequence ID" value="KAH3703710.1"/>
    <property type="molecule type" value="Genomic_DNA"/>
</dbReference>
<reference evidence="2" key="2">
    <citation type="submission" date="2020-11" db="EMBL/GenBank/DDBJ databases">
        <authorList>
            <person name="McCartney M.A."/>
            <person name="Auch B."/>
            <person name="Kono T."/>
            <person name="Mallez S."/>
            <person name="Becker A."/>
            <person name="Gohl D.M."/>
            <person name="Silverstein K.A.T."/>
            <person name="Koren S."/>
            <person name="Bechman K.B."/>
            <person name="Herman A."/>
            <person name="Abrahante J.E."/>
            <person name="Garbe J."/>
        </authorList>
    </citation>
    <scope>NUCLEOTIDE SEQUENCE</scope>
    <source>
        <strain evidence="2">Duluth1</strain>
        <tissue evidence="2">Whole animal</tissue>
    </source>
</reference>